<dbReference type="AlphaFoldDB" id="A0AAE9Z8T6"/>
<protein>
    <submittedName>
        <fullName evidence="2">TlpA family protein disulfide reductase</fullName>
    </submittedName>
</protein>
<dbReference type="PROSITE" id="PS51352">
    <property type="entry name" value="THIOREDOXIN_2"/>
    <property type="match status" value="1"/>
</dbReference>
<dbReference type="PANTHER" id="PTHR42852">
    <property type="entry name" value="THIOL:DISULFIDE INTERCHANGE PROTEIN DSBE"/>
    <property type="match status" value="1"/>
</dbReference>
<name>A0AAE9Z8T6_9GAMM</name>
<evidence type="ECO:0000313" key="3">
    <source>
        <dbReference type="Proteomes" id="UP000032352"/>
    </source>
</evidence>
<dbReference type="SUPFAM" id="SSF52833">
    <property type="entry name" value="Thioredoxin-like"/>
    <property type="match status" value="1"/>
</dbReference>
<dbReference type="GO" id="GO:0016491">
    <property type="term" value="F:oxidoreductase activity"/>
    <property type="evidence" value="ECO:0007669"/>
    <property type="project" value="InterPro"/>
</dbReference>
<reference evidence="2 3" key="2">
    <citation type="journal article" date="2022" name="Mar. Drugs">
        <title>Bioassay-Guided Fractionation Leads to the Detection of Cholic Acid Generated by the Rare Thalassomonas sp.</title>
        <authorList>
            <person name="Pheiffer F."/>
            <person name="Schneider Y.K."/>
            <person name="Hansen E.H."/>
            <person name="Andersen J.H."/>
            <person name="Isaksson J."/>
            <person name="Busche T."/>
            <person name="R C."/>
            <person name="Kalinowski J."/>
            <person name="Zyl L.V."/>
            <person name="Trindade M."/>
        </authorList>
    </citation>
    <scope>NUCLEOTIDE SEQUENCE [LARGE SCALE GENOMIC DNA]</scope>
    <source>
        <strain evidence="2 3">XOM25</strain>
    </source>
</reference>
<dbReference type="Gene3D" id="3.40.30.10">
    <property type="entry name" value="Glutaredoxin"/>
    <property type="match status" value="1"/>
</dbReference>
<evidence type="ECO:0000313" key="2">
    <source>
        <dbReference type="EMBL" id="WDE08259.1"/>
    </source>
</evidence>
<dbReference type="InterPro" id="IPR050553">
    <property type="entry name" value="Thioredoxin_ResA/DsbE_sf"/>
</dbReference>
<dbReference type="InterPro" id="IPR013766">
    <property type="entry name" value="Thioredoxin_domain"/>
</dbReference>
<dbReference type="Proteomes" id="UP000032352">
    <property type="component" value="Chromosome"/>
</dbReference>
<sequence>MFRESSMLSTSTDLTEQAPVLPTLMDETISLKSQGKKTVLYFFAPWCTICHASISNLQSIYQDNEDLDVIAVALDYANQEEIAEFSAEHRLDFPIALGNEQVKTQFKVQGYPSYYVIDEQNMITAKSMGYSSELGLYLRAL</sequence>
<reference evidence="2 3" key="1">
    <citation type="journal article" date="2015" name="Genome Announc.">
        <title>Draft Genome Sequences of Marine Isolates of Thalassomonas viridans and Thalassomonas actiniarum.</title>
        <authorList>
            <person name="Olonade I."/>
            <person name="van Zyl L.J."/>
            <person name="Trindade M."/>
        </authorList>
    </citation>
    <scope>NUCLEOTIDE SEQUENCE [LARGE SCALE GENOMIC DNA]</scope>
    <source>
        <strain evidence="2 3">XOM25</strain>
    </source>
</reference>
<dbReference type="PANTHER" id="PTHR42852:SF17">
    <property type="entry name" value="THIOREDOXIN-LIKE PROTEIN HI_1115"/>
    <property type="match status" value="1"/>
</dbReference>
<dbReference type="KEGG" id="tvd:SG34_015450"/>
<dbReference type="CDD" id="cd02966">
    <property type="entry name" value="TlpA_like_family"/>
    <property type="match status" value="1"/>
</dbReference>
<proteinExistence type="predicted"/>
<feature type="domain" description="Thioredoxin" evidence="1">
    <location>
        <begin position="1"/>
        <end position="141"/>
    </location>
</feature>
<dbReference type="Pfam" id="PF00578">
    <property type="entry name" value="AhpC-TSA"/>
    <property type="match status" value="1"/>
</dbReference>
<keyword evidence="3" id="KW-1185">Reference proteome</keyword>
<evidence type="ECO:0000259" key="1">
    <source>
        <dbReference type="PROSITE" id="PS51352"/>
    </source>
</evidence>
<organism evidence="2 3">
    <name type="scientific">Thalassomonas viridans</name>
    <dbReference type="NCBI Taxonomy" id="137584"/>
    <lineage>
        <taxon>Bacteria</taxon>
        <taxon>Pseudomonadati</taxon>
        <taxon>Pseudomonadota</taxon>
        <taxon>Gammaproteobacteria</taxon>
        <taxon>Alteromonadales</taxon>
        <taxon>Colwelliaceae</taxon>
        <taxon>Thalassomonas</taxon>
    </lineage>
</organism>
<dbReference type="InterPro" id="IPR000866">
    <property type="entry name" value="AhpC/TSA"/>
</dbReference>
<gene>
    <name evidence="2" type="ORF">SG34_015450</name>
</gene>
<accession>A0AAE9Z8T6</accession>
<dbReference type="InterPro" id="IPR036249">
    <property type="entry name" value="Thioredoxin-like_sf"/>
</dbReference>
<dbReference type="GO" id="GO:0016209">
    <property type="term" value="F:antioxidant activity"/>
    <property type="evidence" value="ECO:0007669"/>
    <property type="project" value="InterPro"/>
</dbReference>
<dbReference type="EMBL" id="CP059733">
    <property type="protein sequence ID" value="WDE08259.1"/>
    <property type="molecule type" value="Genomic_DNA"/>
</dbReference>